<dbReference type="Gene3D" id="1.10.10.10">
    <property type="entry name" value="Winged helix-like DNA-binding domain superfamily/Winged helix DNA-binding domain"/>
    <property type="match status" value="1"/>
</dbReference>
<evidence type="ECO:0000256" key="1">
    <source>
        <dbReference type="ARBA" id="ARBA00023015"/>
    </source>
</evidence>
<evidence type="ECO:0000313" key="6">
    <source>
        <dbReference type="EMBL" id="GCE10000.1"/>
    </source>
</evidence>
<gene>
    <name evidence="6" type="ORF">KDAU_73290</name>
</gene>
<evidence type="ECO:0000313" key="7">
    <source>
        <dbReference type="Proteomes" id="UP000287224"/>
    </source>
</evidence>
<dbReference type="InterPro" id="IPR016032">
    <property type="entry name" value="Sig_transdc_resp-reg_C-effctor"/>
</dbReference>
<feature type="domain" description="HTH luxR-type" evidence="5">
    <location>
        <begin position="227"/>
        <end position="292"/>
    </location>
</feature>
<name>A0A401ZT95_9CHLR</name>
<dbReference type="GO" id="GO:0006355">
    <property type="term" value="P:regulation of DNA-templated transcription"/>
    <property type="evidence" value="ECO:0007669"/>
    <property type="project" value="InterPro"/>
</dbReference>
<organism evidence="6 7">
    <name type="scientific">Dictyobacter aurantiacus</name>
    <dbReference type="NCBI Taxonomy" id="1936993"/>
    <lineage>
        <taxon>Bacteria</taxon>
        <taxon>Bacillati</taxon>
        <taxon>Chloroflexota</taxon>
        <taxon>Ktedonobacteria</taxon>
        <taxon>Ktedonobacterales</taxon>
        <taxon>Dictyobacteraceae</taxon>
        <taxon>Dictyobacter</taxon>
    </lineage>
</organism>
<dbReference type="GO" id="GO:0003677">
    <property type="term" value="F:DNA binding"/>
    <property type="evidence" value="ECO:0007669"/>
    <property type="project" value="UniProtKB-KW"/>
</dbReference>
<keyword evidence="3" id="KW-0804">Transcription</keyword>
<dbReference type="CDD" id="cd06170">
    <property type="entry name" value="LuxR_C_like"/>
    <property type="match status" value="1"/>
</dbReference>
<dbReference type="SUPFAM" id="SSF46894">
    <property type="entry name" value="C-terminal effector domain of the bipartite response regulators"/>
    <property type="match status" value="1"/>
</dbReference>
<keyword evidence="2" id="KW-0238">DNA-binding</keyword>
<dbReference type="EMBL" id="BIFQ01000002">
    <property type="protein sequence ID" value="GCE10000.1"/>
    <property type="molecule type" value="Genomic_DNA"/>
</dbReference>
<dbReference type="PRINTS" id="PR00038">
    <property type="entry name" value="HTHLUXR"/>
</dbReference>
<dbReference type="AlphaFoldDB" id="A0A401ZT95"/>
<evidence type="ECO:0000256" key="3">
    <source>
        <dbReference type="ARBA" id="ARBA00023163"/>
    </source>
</evidence>
<dbReference type="Pfam" id="PF00196">
    <property type="entry name" value="GerE"/>
    <property type="match status" value="1"/>
</dbReference>
<dbReference type="InterPro" id="IPR000792">
    <property type="entry name" value="Tscrpt_reg_LuxR_C"/>
</dbReference>
<sequence>MERTEGWFVGLQLLASTFQSQGPSTNQGVSGLDQQREVLDYLIAEVVCQQPEQIQRFLLITSLLESFCVPLCDRLWEEGHSEALLAVIQQNHLFLVAVSGKRGWYRYHHLFAAALRHRLHQSLPQETIDALYHKASAWYAEQGLSYEAMQYAVLGRDWPQARQVLEHKFYPLHHHTEAESGPGKMGQERQNSSVSLLQCQRTPHDTRPVAKRLRSTCVLREPNKRKEPIYSEPLSAREQEVLLLLGQGASNQEIAQQLTIALNTTKRHVQAILAKLGVHNRTQAVMRAQHLNLLKTRENDT</sequence>
<dbReference type="InterPro" id="IPR036388">
    <property type="entry name" value="WH-like_DNA-bd_sf"/>
</dbReference>
<dbReference type="PANTHER" id="PTHR44688">
    <property type="entry name" value="DNA-BINDING TRANSCRIPTIONAL ACTIVATOR DEVR_DOSR"/>
    <property type="match status" value="1"/>
</dbReference>
<dbReference type="Proteomes" id="UP000287224">
    <property type="component" value="Unassembled WGS sequence"/>
</dbReference>
<proteinExistence type="predicted"/>
<reference evidence="7" key="1">
    <citation type="submission" date="2018-12" db="EMBL/GenBank/DDBJ databases">
        <title>Tengunoibacter tsumagoiensis gen. nov., sp. nov., Dictyobacter kobayashii sp. nov., D. alpinus sp. nov., and D. joshuensis sp. nov. and description of Dictyobacteraceae fam. nov. within the order Ktedonobacterales isolated from Tengu-no-mugimeshi.</title>
        <authorList>
            <person name="Wang C.M."/>
            <person name="Zheng Y."/>
            <person name="Sakai Y."/>
            <person name="Toyoda A."/>
            <person name="Minakuchi Y."/>
            <person name="Abe K."/>
            <person name="Yokota A."/>
            <person name="Yabe S."/>
        </authorList>
    </citation>
    <scope>NUCLEOTIDE SEQUENCE [LARGE SCALE GENOMIC DNA]</scope>
    <source>
        <strain evidence="7">S-27</strain>
    </source>
</reference>
<dbReference type="PANTHER" id="PTHR44688:SF16">
    <property type="entry name" value="DNA-BINDING TRANSCRIPTIONAL ACTIVATOR DEVR_DOSR"/>
    <property type="match status" value="1"/>
</dbReference>
<evidence type="ECO:0000256" key="4">
    <source>
        <dbReference type="SAM" id="MobiDB-lite"/>
    </source>
</evidence>
<evidence type="ECO:0000259" key="5">
    <source>
        <dbReference type="PROSITE" id="PS50043"/>
    </source>
</evidence>
<dbReference type="PROSITE" id="PS50043">
    <property type="entry name" value="HTH_LUXR_2"/>
    <property type="match status" value="1"/>
</dbReference>
<dbReference type="SMART" id="SM00421">
    <property type="entry name" value="HTH_LUXR"/>
    <property type="match status" value="1"/>
</dbReference>
<evidence type="ECO:0000256" key="2">
    <source>
        <dbReference type="ARBA" id="ARBA00023125"/>
    </source>
</evidence>
<keyword evidence="1" id="KW-0805">Transcription regulation</keyword>
<dbReference type="Pfam" id="PF25873">
    <property type="entry name" value="WHD_MalT"/>
    <property type="match status" value="1"/>
</dbReference>
<comment type="caution">
    <text evidence="6">The sequence shown here is derived from an EMBL/GenBank/DDBJ whole genome shotgun (WGS) entry which is preliminary data.</text>
</comment>
<accession>A0A401ZT95</accession>
<feature type="compositionally biased region" description="Polar residues" evidence="4">
    <location>
        <begin position="188"/>
        <end position="201"/>
    </location>
</feature>
<dbReference type="InterPro" id="IPR059106">
    <property type="entry name" value="WHD_MalT"/>
</dbReference>
<feature type="region of interest" description="Disordered" evidence="4">
    <location>
        <begin position="175"/>
        <end position="201"/>
    </location>
</feature>
<protein>
    <recommendedName>
        <fullName evidence="5">HTH luxR-type domain-containing protein</fullName>
    </recommendedName>
</protein>
<keyword evidence="7" id="KW-1185">Reference proteome</keyword>